<keyword evidence="6" id="KW-1185">Reference proteome</keyword>
<dbReference type="Proteomes" id="UP001314170">
    <property type="component" value="Unassembled WGS sequence"/>
</dbReference>
<protein>
    <recommendedName>
        <fullName evidence="2">Protein TIFY</fullName>
    </recommendedName>
    <alternativeName>
        <fullName evidence="2">Jasmonate ZIM domain-containing protein</fullName>
    </alternativeName>
</protein>
<accession>A0AAV1SHH5</accession>
<evidence type="ECO:0000256" key="3">
    <source>
        <dbReference type="SAM" id="MobiDB-lite"/>
    </source>
</evidence>
<gene>
    <name evidence="5" type="ORF">DCAF_LOCUS22919</name>
</gene>
<dbReference type="InterPro" id="IPR018467">
    <property type="entry name" value="CCT_CS"/>
</dbReference>
<keyword evidence="2" id="KW-0539">Nucleus</keyword>
<feature type="compositionally biased region" description="Polar residues" evidence="3">
    <location>
        <begin position="71"/>
        <end position="88"/>
    </location>
</feature>
<dbReference type="InterPro" id="IPR040390">
    <property type="entry name" value="TIFY/JAZ"/>
</dbReference>
<evidence type="ECO:0000313" key="6">
    <source>
        <dbReference type="Proteomes" id="UP001314170"/>
    </source>
</evidence>
<dbReference type="PANTHER" id="PTHR33077">
    <property type="entry name" value="PROTEIN TIFY 4A-RELATED-RELATED"/>
    <property type="match status" value="1"/>
</dbReference>
<dbReference type="PANTHER" id="PTHR33077:SF17">
    <property type="entry name" value="PROTEIN TIFY 5B"/>
    <property type="match status" value="1"/>
</dbReference>
<keyword evidence="2" id="KW-1184">Jasmonic acid signaling pathway</keyword>
<dbReference type="Pfam" id="PF06200">
    <property type="entry name" value="tify"/>
    <property type="match status" value="1"/>
</dbReference>
<dbReference type="GO" id="GO:0031347">
    <property type="term" value="P:regulation of defense response"/>
    <property type="evidence" value="ECO:0007669"/>
    <property type="project" value="UniProtKB-UniRule"/>
</dbReference>
<feature type="domain" description="Tify" evidence="4">
    <location>
        <begin position="28"/>
        <end position="62"/>
    </location>
</feature>
<dbReference type="AlphaFoldDB" id="A0AAV1SHH5"/>
<comment type="subcellular location">
    <subcellularLocation>
        <location evidence="2">Nucleus</location>
    </subcellularLocation>
</comment>
<name>A0AAV1SHH5_9ROSI</name>
<evidence type="ECO:0000313" key="5">
    <source>
        <dbReference type="EMBL" id="CAK7350192.1"/>
    </source>
</evidence>
<reference evidence="5 6" key="1">
    <citation type="submission" date="2024-01" db="EMBL/GenBank/DDBJ databases">
        <authorList>
            <person name="Waweru B."/>
        </authorList>
    </citation>
    <scope>NUCLEOTIDE SEQUENCE [LARGE SCALE GENOMIC DNA]</scope>
</reference>
<dbReference type="GO" id="GO:2000022">
    <property type="term" value="P:regulation of jasmonic acid mediated signaling pathway"/>
    <property type="evidence" value="ECO:0007669"/>
    <property type="project" value="UniProtKB-UniRule"/>
</dbReference>
<dbReference type="PROSITE" id="PS51320">
    <property type="entry name" value="TIFY"/>
    <property type="match status" value="1"/>
</dbReference>
<dbReference type="EMBL" id="CAWUPB010001184">
    <property type="protein sequence ID" value="CAK7350192.1"/>
    <property type="molecule type" value="Genomic_DNA"/>
</dbReference>
<dbReference type="SMART" id="SM00979">
    <property type="entry name" value="TIFY"/>
    <property type="match status" value="1"/>
</dbReference>
<sequence>MRRNCDLELRLVPFSDSDHHRQPIMEESTDSPQQLTIFYNGTVCVCDVTELQARAILTLAGREMEDKSRSPEGSQPTSPTLPSQLCSRTGLSMKRSLQRFLQKRKHRIQATSPYKSVTGNYSGIGGIKEINSRNLCN</sequence>
<evidence type="ECO:0000256" key="1">
    <source>
        <dbReference type="ARBA" id="ARBA00008614"/>
    </source>
</evidence>
<evidence type="ECO:0000259" key="4">
    <source>
        <dbReference type="PROSITE" id="PS51320"/>
    </source>
</evidence>
<comment type="caution">
    <text evidence="5">The sequence shown here is derived from an EMBL/GenBank/DDBJ whole genome shotgun (WGS) entry which is preliminary data.</text>
</comment>
<comment type="domain">
    <text evidence="2">The jas domain is required for interaction with COI1.</text>
</comment>
<evidence type="ECO:0000256" key="2">
    <source>
        <dbReference type="RuleBase" id="RU369065"/>
    </source>
</evidence>
<dbReference type="InterPro" id="IPR010399">
    <property type="entry name" value="Tify_dom"/>
</dbReference>
<comment type="function">
    <text evidence="2">Repressor of jasmonate responses.</text>
</comment>
<comment type="similarity">
    <text evidence="1 2">Belongs to the TIFY/JAZ family.</text>
</comment>
<organism evidence="5 6">
    <name type="scientific">Dovyalis caffra</name>
    <dbReference type="NCBI Taxonomy" id="77055"/>
    <lineage>
        <taxon>Eukaryota</taxon>
        <taxon>Viridiplantae</taxon>
        <taxon>Streptophyta</taxon>
        <taxon>Embryophyta</taxon>
        <taxon>Tracheophyta</taxon>
        <taxon>Spermatophyta</taxon>
        <taxon>Magnoliopsida</taxon>
        <taxon>eudicotyledons</taxon>
        <taxon>Gunneridae</taxon>
        <taxon>Pentapetalae</taxon>
        <taxon>rosids</taxon>
        <taxon>fabids</taxon>
        <taxon>Malpighiales</taxon>
        <taxon>Salicaceae</taxon>
        <taxon>Flacourtieae</taxon>
        <taxon>Dovyalis</taxon>
    </lineage>
</organism>
<proteinExistence type="inferred from homology"/>
<dbReference type="Pfam" id="PF09425">
    <property type="entry name" value="Jas_motif"/>
    <property type="match status" value="1"/>
</dbReference>
<dbReference type="GO" id="GO:0005634">
    <property type="term" value="C:nucleus"/>
    <property type="evidence" value="ECO:0007669"/>
    <property type="project" value="UniProtKB-SubCell"/>
</dbReference>
<dbReference type="GO" id="GO:0009611">
    <property type="term" value="P:response to wounding"/>
    <property type="evidence" value="ECO:0007669"/>
    <property type="project" value="UniProtKB-UniRule"/>
</dbReference>
<feature type="region of interest" description="Disordered" evidence="3">
    <location>
        <begin position="61"/>
        <end position="88"/>
    </location>
</feature>